<sequence>MHAGQVVIRGKLDGLTVQRMDTNLQGIHDIIVGDQCPAMMKGSIFPSRTPPPKSSIFYGRDQEIADAVTLLTSGSDSQPNLAILGSGGMGKTTCALAILHHPIAKHILGNSPTLSPVNQLAMLTN</sequence>
<dbReference type="AlphaFoldDB" id="A0A165U923"/>
<reference evidence="1 2" key="1">
    <citation type="journal article" date="2016" name="Mol. Biol. Evol.">
        <title>Comparative Genomics of Early-Diverging Mushroom-Forming Fungi Provides Insights into the Origins of Lignocellulose Decay Capabilities.</title>
        <authorList>
            <person name="Nagy L.G."/>
            <person name="Riley R."/>
            <person name="Tritt A."/>
            <person name="Adam C."/>
            <person name="Daum C."/>
            <person name="Floudas D."/>
            <person name="Sun H."/>
            <person name="Yadav J.S."/>
            <person name="Pangilinan J."/>
            <person name="Larsson K.H."/>
            <person name="Matsuura K."/>
            <person name="Barry K."/>
            <person name="Labutti K."/>
            <person name="Kuo R."/>
            <person name="Ohm R.A."/>
            <person name="Bhattacharya S.S."/>
            <person name="Shirouzu T."/>
            <person name="Yoshinaga Y."/>
            <person name="Martin F.M."/>
            <person name="Grigoriev I.V."/>
            <person name="Hibbett D.S."/>
        </authorList>
    </citation>
    <scope>NUCLEOTIDE SEQUENCE [LARGE SCALE GENOMIC DNA]</scope>
    <source>
        <strain evidence="1 2">HHB14362 ss-1</strain>
    </source>
</reference>
<dbReference type="SUPFAM" id="SSF52540">
    <property type="entry name" value="P-loop containing nucleoside triphosphate hydrolases"/>
    <property type="match status" value="1"/>
</dbReference>
<dbReference type="OrthoDB" id="3064467at2759"/>
<evidence type="ECO:0000313" key="1">
    <source>
        <dbReference type="EMBL" id="KZT27811.1"/>
    </source>
</evidence>
<dbReference type="InterPro" id="IPR027417">
    <property type="entry name" value="P-loop_NTPase"/>
</dbReference>
<dbReference type="Proteomes" id="UP000076761">
    <property type="component" value="Unassembled WGS sequence"/>
</dbReference>
<evidence type="ECO:0000313" key="2">
    <source>
        <dbReference type="Proteomes" id="UP000076761"/>
    </source>
</evidence>
<dbReference type="EMBL" id="KV425560">
    <property type="protein sequence ID" value="KZT27811.1"/>
    <property type="molecule type" value="Genomic_DNA"/>
</dbReference>
<proteinExistence type="predicted"/>
<accession>A0A165U923</accession>
<evidence type="ECO:0008006" key="3">
    <source>
        <dbReference type="Google" id="ProtNLM"/>
    </source>
</evidence>
<protein>
    <recommendedName>
        <fullName evidence="3">NB-ARC domain-containing protein</fullName>
    </recommendedName>
</protein>
<dbReference type="Gene3D" id="3.40.50.300">
    <property type="entry name" value="P-loop containing nucleotide triphosphate hydrolases"/>
    <property type="match status" value="1"/>
</dbReference>
<dbReference type="InParanoid" id="A0A165U923"/>
<keyword evidence="2" id="KW-1185">Reference proteome</keyword>
<gene>
    <name evidence="1" type="ORF">NEOLEDRAFT_1130304</name>
</gene>
<dbReference type="STRING" id="1314782.A0A165U923"/>
<name>A0A165U923_9AGAM</name>
<organism evidence="1 2">
    <name type="scientific">Neolentinus lepideus HHB14362 ss-1</name>
    <dbReference type="NCBI Taxonomy" id="1314782"/>
    <lineage>
        <taxon>Eukaryota</taxon>
        <taxon>Fungi</taxon>
        <taxon>Dikarya</taxon>
        <taxon>Basidiomycota</taxon>
        <taxon>Agaricomycotina</taxon>
        <taxon>Agaricomycetes</taxon>
        <taxon>Gloeophyllales</taxon>
        <taxon>Gloeophyllaceae</taxon>
        <taxon>Neolentinus</taxon>
    </lineage>
</organism>